<evidence type="ECO:0000313" key="2">
    <source>
        <dbReference type="EMBL" id="KAK1756777.1"/>
    </source>
</evidence>
<dbReference type="InterPro" id="IPR013149">
    <property type="entry name" value="ADH-like_C"/>
</dbReference>
<dbReference type="Pfam" id="PF00107">
    <property type="entry name" value="ADH_zinc_N"/>
    <property type="match status" value="1"/>
</dbReference>
<evidence type="ECO:0000259" key="1">
    <source>
        <dbReference type="SMART" id="SM00829"/>
    </source>
</evidence>
<dbReference type="PANTHER" id="PTHR43677:SF4">
    <property type="entry name" value="QUINONE OXIDOREDUCTASE-LIKE PROTEIN 2"/>
    <property type="match status" value="1"/>
</dbReference>
<dbReference type="AlphaFoldDB" id="A0AAJ0F7F6"/>
<dbReference type="SUPFAM" id="SSF51735">
    <property type="entry name" value="NAD(P)-binding Rossmann-fold domains"/>
    <property type="match status" value="1"/>
</dbReference>
<dbReference type="InterPro" id="IPR051397">
    <property type="entry name" value="Zn-ADH-like_protein"/>
</dbReference>
<dbReference type="InterPro" id="IPR036291">
    <property type="entry name" value="NAD(P)-bd_dom_sf"/>
</dbReference>
<sequence>MTSIRKAVITALSPTHNPANLTITTTTLPSPTPSQAQLAVLYAGFSGADINMARGRYPLQRKAPLTPGYCLVGRVLTPPSSSSSSEFKPGDTVAAVTVYDAQAERINVPTTHLVKVPDSLAGNDLALRQVTALALDWNTAFGMVYHTAREHVGPGKRVFVHGMSGAVGQGLVALCALRGAEVYGTASGRNHAALETQRGVKGVFDYRDKAWVEEVKRMGGVDVVFDPLGGASWDESYDVLRQGGMLVGYGQNQTSLDGKEGGHSPWWPLGKLILKGMVPFSGKKTAFYYIKPGSGECNEGLATLMDMLSEKKIEVPIKKVWDFTEEGIREAHESWGKISGMGSLLIRVAGGEKV</sequence>
<proteinExistence type="predicted"/>
<dbReference type="Pfam" id="PF08240">
    <property type="entry name" value="ADH_N"/>
    <property type="match status" value="1"/>
</dbReference>
<comment type="caution">
    <text evidence="2">The sequence shown here is derived from an EMBL/GenBank/DDBJ whole genome shotgun (WGS) entry which is preliminary data.</text>
</comment>
<accession>A0AAJ0F7F6</accession>
<dbReference type="SMART" id="SM00829">
    <property type="entry name" value="PKS_ER"/>
    <property type="match status" value="1"/>
</dbReference>
<name>A0AAJ0F7F6_9PEZI</name>
<feature type="domain" description="Enoyl reductase (ER)" evidence="1">
    <location>
        <begin position="16"/>
        <end position="346"/>
    </location>
</feature>
<dbReference type="Gene3D" id="3.90.180.10">
    <property type="entry name" value="Medium-chain alcohol dehydrogenases, catalytic domain"/>
    <property type="match status" value="1"/>
</dbReference>
<protein>
    <submittedName>
        <fullName evidence="2">Protein indc11</fullName>
    </submittedName>
</protein>
<dbReference type="EMBL" id="MU839831">
    <property type="protein sequence ID" value="KAK1756777.1"/>
    <property type="molecule type" value="Genomic_DNA"/>
</dbReference>
<dbReference type="PANTHER" id="PTHR43677">
    <property type="entry name" value="SHORT-CHAIN DEHYDROGENASE/REDUCTASE"/>
    <property type="match status" value="1"/>
</dbReference>
<reference evidence="2" key="1">
    <citation type="submission" date="2023-06" db="EMBL/GenBank/DDBJ databases">
        <title>Genome-scale phylogeny and comparative genomics of the fungal order Sordariales.</title>
        <authorList>
            <consortium name="Lawrence Berkeley National Laboratory"/>
            <person name="Hensen N."/>
            <person name="Bonometti L."/>
            <person name="Westerberg I."/>
            <person name="Brannstrom I.O."/>
            <person name="Guillou S."/>
            <person name="Cros-Aarteil S."/>
            <person name="Calhoun S."/>
            <person name="Haridas S."/>
            <person name="Kuo A."/>
            <person name="Mondo S."/>
            <person name="Pangilinan J."/>
            <person name="Riley R."/>
            <person name="Labutti K."/>
            <person name="Andreopoulos B."/>
            <person name="Lipzen A."/>
            <person name="Chen C."/>
            <person name="Yanf M."/>
            <person name="Daum C."/>
            <person name="Ng V."/>
            <person name="Clum A."/>
            <person name="Steindorff A."/>
            <person name="Ohm R."/>
            <person name="Martin F."/>
            <person name="Silar P."/>
            <person name="Natvig D."/>
            <person name="Lalanne C."/>
            <person name="Gautier V."/>
            <person name="Ament-Velasquez S.L."/>
            <person name="Kruys A."/>
            <person name="Hutchinson M.I."/>
            <person name="Powell A.J."/>
            <person name="Barry K."/>
            <person name="Miller A.N."/>
            <person name="Grigoriev I.V."/>
            <person name="Debuchy R."/>
            <person name="Gladieux P."/>
            <person name="Thoren M.H."/>
            <person name="Johannesson H."/>
        </authorList>
    </citation>
    <scope>NUCLEOTIDE SEQUENCE</scope>
    <source>
        <strain evidence="2">PSN4</strain>
    </source>
</reference>
<dbReference type="SUPFAM" id="SSF50129">
    <property type="entry name" value="GroES-like"/>
    <property type="match status" value="1"/>
</dbReference>
<organism evidence="2 3">
    <name type="scientific">Echria macrotheca</name>
    <dbReference type="NCBI Taxonomy" id="438768"/>
    <lineage>
        <taxon>Eukaryota</taxon>
        <taxon>Fungi</taxon>
        <taxon>Dikarya</taxon>
        <taxon>Ascomycota</taxon>
        <taxon>Pezizomycotina</taxon>
        <taxon>Sordariomycetes</taxon>
        <taxon>Sordariomycetidae</taxon>
        <taxon>Sordariales</taxon>
        <taxon>Schizotheciaceae</taxon>
        <taxon>Echria</taxon>
    </lineage>
</organism>
<keyword evidence="3" id="KW-1185">Reference proteome</keyword>
<gene>
    <name evidence="2" type="ORF">QBC47DRAFT_459482</name>
</gene>
<dbReference type="InterPro" id="IPR020843">
    <property type="entry name" value="ER"/>
</dbReference>
<dbReference type="InterPro" id="IPR011032">
    <property type="entry name" value="GroES-like_sf"/>
</dbReference>
<evidence type="ECO:0000313" key="3">
    <source>
        <dbReference type="Proteomes" id="UP001239445"/>
    </source>
</evidence>
<dbReference type="InterPro" id="IPR013154">
    <property type="entry name" value="ADH-like_N"/>
</dbReference>
<dbReference type="Gene3D" id="3.40.50.720">
    <property type="entry name" value="NAD(P)-binding Rossmann-like Domain"/>
    <property type="match status" value="1"/>
</dbReference>
<dbReference type="GO" id="GO:0005739">
    <property type="term" value="C:mitochondrion"/>
    <property type="evidence" value="ECO:0007669"/>
    <property type="project" value="TreeGrafter"/>
</dbReference>
<dbReference type="GO" id="GO:0016491">
    <property type="term" value="F:oxidoreductase activity"/>
    <property type="evidence" value="ECO:0007669"/>
    <property type="project" value="InterPro"/>
</dbReference>
<dbReference type="Proteomes" id="UP001239445">
    <property type="component" value="Unassembled WGS sequence"/>
</dbReference>